<keyword evidence="5 6" id="KW-0472">Membrane</keyword>
<evidence type="ECO:0000256" key="2">
    <source>
        <dbReference type="ARBA" id="ARBA00022448"/>
    </source>
</evidence>
<evidence type="ECO:0000256" key="6">
    <source>
        <dbReference type="SAM" id="Phobius"/>
    </source>
</evidence>
<keyword evidence="4 6" id="KW-1133">Transmembrane helix</keyword>
<accession>A0A0B7K0S0</accession>
<dbReference type="GO" id="GO:0016020">
    <property type="term" value="C:membrane"/>
    <property type="evidence" value="ECO:0007669"/>
    <property type="project" value="UniProtKB-SubCell"/>
</dbReference>
<feature type="transmembrane region" description="Helical" evidence="6">
    <location>
        <begin position="152"/>
        <end position="172"/>
    </location>
</feature>
<keyword evidence="2" id="KW-0813">Transport</keyword>
<reference evidence="7" key="1">
    <citation type="submission" date="2015-01" db="EMBL/GenBank/DDBJ databases">
        <authorList>
            <person name="Durling Mikael"/>
        </authorList>
    </citation>
    <scope>NUCLEOTIDE SEQUENCE</scope>
</reference>
<keyword evidence="3 6" id="KW-0812">Transmembrane</keyword>
<organism evidence="7">
    <name type="scientific">Bionectria ochroleuca</name>
    <name type="common">Gliocladium roseum</name>
    <dbReference type="NCBI Taxonomy" id="29856"/>
    <lineage>
        <taxon>Eukaryota</taxon>
        <taxon>Fungi</taxon>
        <taxon>Dikarya</taxon>
        <taxon>Ascomycota</taxon>
        <taxon>Pezizomycotina</taxon>
        <taxon>Sordariomycetes</taxon>
        <taxon>Hypocreomycetidae</taxon>
        <taxon>Hypocreales</taxon>
        <taxon>Bionectriaceae</taxon>
        <taxon>Clonostachys</taxon>
    </lineage>
</organism>
<dbReference type="GO" id="GO:0022857">
    <property type="term" value="F:transmembrane transporter activity"/>
    <property type="evidence" value="ECO:0007669"/>
    <property type="project" value="TreeGrafter"/>
</dbReference>
<gene>
    <name evidence="7" type="ORF">BN869_000007031_1</name>
</gene>
<evidence type="ECO:0000256" key="3">
    <source>
        <dbReference type="ARBA" id="ARBA00022692"/>
    </source>
</evidence>
<dbReference type="Gene3D" id="1.20.1250.20">
    <property type="entry name" value="MFS general substrate transporter like domains"/>
    <property type="match status" value="1"/>
</dbReference>
<dbReference type="EMBL" id="CDPU01000021">
    <property type="protein sequence ID" value="CEO50973.1"/>
    <property type="molecule type" value="Genomic_DNA"/>
</dbReference>
<feature type="transmembrane region" description="Helical" evidence="6">
    <location>
        <begin position="178"/>
        <end position="203"/>
    </location>
</feature>
<dbReference type="PANTHER" id="PTHR43791:SF75">
    <property type="entry name" value="TRANSPORTER, PUTATIVE (AFU_ORTHOLOGUE AFUA_2G00110)-RELATED"/>
    <property type="match status" value="1"/>
</dbReference>
<proteinExistence type="predicted"/>
<dbReference type="AlphaFoldDB" id="A0A0B7K0S0"/>
<evidence type="ECO:0000256" key="1">
    <source>
        <dbReference type="ARBA" id="ARBA00004141"/>
    </source>
</evidence>
<name>A0A0B7K0S0_BIOOC</name>
<dbReference type="InterPro" id="IPR036259">
    <property type="entry name" value="MFS_trans_sf"/>
</dbReference>
<feature type="transmembrane region" description="Helical" evidence="6">
    <location>
        <begin position="93"/>
        <end position="114"/>
    </location>
</feature>
<dbReference type="PANTHER" id="PTHR43791">
    <property type="entry name" value="PERMEASE-RELATED"/>
    <property type="match status" value="1"/>
</dbReference>
<evidence type="ECO:0008006" key="8">
    <source>
        <dbReference type="Google" id="ProtNLM"/>
    </source>
</evidence>
<sequence>MTELRNKDNVSVIHDEARDMDKPREAAITVSQKMESIIRKKVCGFMAYPEQTLIYRPPHAPPSLCSYLDRGNIGNAKTAGVQDDLRLNDSQKWVWVLNSFYITYTLFEWTTLLWKLLPAHLYIAGLSLMWGIAATCTGTVKNMAGICACPAALGILEAAFGAGAPYFLSLFYQRQELGLRVAILIGMSPLGNCFASSLAYGISQIHSSVETWRLILLIGNPPLAQLPNCCDIN</sequence>
<dbReference type="SUPFAM" id="SSF103473">
    <property type="entry name" value="MFS general substrate transporter"/>
    <property type="match status" value="1"/>
</dbReference>
<protein>
    <recommendedName>
        <fullName evidence="8">Major facilitator superfamily (MFS) profile domain-containing protein</fullName>
    </recommendedName>
</protein>
<feature type="transmembrane region" description="Helical" evidence="6">
    <location>
        <begin position="120"/>
        <end position="140"/>
    </location>
</feature>
<comment type="subcellular location">
    <subcellularLocation>
        <location evidence="1">Membrane</location>
        <topology evidence="1">Multi-pass membrane protein</topology>
    </subcellularLocation>
</comment>
<evidence type="ECO:0000256" key="5">
    <source>
        <dbReference type="ARBA" id="ARBA00023136"/>
    </source>
</evidence>
<evidence type="ECO:0000256" key="4">
    <source>
        <dbReference type="ARBA" id="ARBA00022989"/>
    </source>
</evidence>
<evidence type="ECO:0000313" key="7">
    <source>
        <dbReference type="EMBL" id="CEO50973.1"/>
    </source>
</evidence>